<accession>A0AA40JRP3</accession>
<evidence type="ECO:0000313" key="2">
    <source>
        <dbReference type="EMBL" id="KIU01614.1"/>
    </source>
</evidence>
<reference evidence="2 3" key="1">
    <citation type="submission" date="2015-01" db="EMBL/GenBank/DDBJ databases">
        <title>Characterization of Swiss Staphylococcus aureus strains involved in food poisoning.</title>
        <authorList>
            <person name="Crovadore J."/>
            <person name="Chablais R."/>
            <person name="Tonacini J."/>
            <person name="Schnyder B."/>
            <person name="Lefort F."/>
        </authorList>
    </citation>
    <scope>NUCLEOTIDE SEQUENCE [LARGE SCALE GENOMIC DNA]</scope>
    <source>
        <strain evidence="2 3">SA-120</strain>
    </source>
</reference>
<protein>
    <submittedName>
        <fullName evidence="2">Uncharacterized protein</fullName>
    </submittedName>
</protein>
<feature type="compositionally biased region" description="Low complexity" evidence="1">
    <location>
        <begin position="8"/>
        <end position="24"/>
    </location>
</feature>
<comment type="caution">
    <text evidence="2">The sequence shown here is derived from an EMBL/GenBank/DDBJ whole genome shotgun (WGS) entry which is preliminary data.</text>
</comment>
<sequence>PSAARECSLGGAPASAGASPSFSAWTCGAQGHRAPSRRGGLSAGALAQWPPFAPTSPRQAARGEKGRVLRSAREDEMSIVFRITTSADHQERQTAVINARQLAAFREFLRGQGERLDMTLLDPDFAEDDYLSYR</sequence>
<dbReference type="Proteomes" id="UP000032274">
    <property type="component" value="Unassembled WGS sequence"/>
</dbReference>
<organism evidence="2 3">
    <name type="scientific">Staphylococcus aureus</name>
    <dbReference type="NCBI Taxonomy" id="1280"/>
    <lineage>
        <taxon>Bacteria</taxon>
        <taxon>Bacillati</taxon>
        <taxon>Bacillota</taxon>
        <taxon>Bacilli</taxon>
        <taxon>Bacillales</taxon>
        <taxon>Staphylococcaceae</taxon>
        <taxon>Staphylococcus</taxon>
    </lineage>
</organism>
<feature type="region of interest" description="Disordered" evidence="1">
    <location>
        <begin position="1"/>
        <end position="69"/>
    </location>
</feature>
<dbReference type="AlphaFoldDB" id="A0AA40JRP3"/>
<gene>
    <name evidence="2" type="ORF">QU38_00730</name>
</gene>
<dbReference type="EMBL" id="JXIG01000163">
    <property type="protein sequence ID" value="KIU01614.1"/>
    <property type="molecule type" value="Genomic_DNA"/>
</dbReference>
<evidence type="ECO:0000256" key="1">
    <source>
        <dbReference type="SAM" id="MobiDB-lite"/>
    </source>
</evidence>
<feature type="non-terminal residue" evidence="2">
    <location>
        <position position="134"/>
    </location>
</feature>
<name>A0AA40JRP3_STAAU</name>
<proteinExistence type="predicted"/>
<feature type="non-terminal residue" evidence="2">
    <location>
        <position position="1"/>
    </location>
</feature>
<evidence type="ECO:0000313" key="3">
    <source>
        <dbReference type="Proteomes" id="UP000032274"/>
    </source>
</evidence>